<keyword evidence="3" id="KW-0862">Zinc</keyword>
<proteinExistence type="predicted"/>
<keyword evidence="7" id="KW-1185">Reference proteome</keyword>
<keyword evidence="5" id="KW-0732">Signal</keyword>
<evidence type="ECO:0000256" key="3">
    <source>
        <dbReference type="PIRSR" id="PIRSR601820-1"/>
    </source>
</evidence>
<keyword evidence="3" id="KW-0479">Metal-binding</keyword>
<dbReference type="Gene3D" id="2.40.50.120">
    <property type="match status" value="1"/>
</dbReference>
<keyword evidence="2" id="KW-0964">Secreted</keyword>
<feature type="disulfide bond" evidence="4">
    <location>
        <begin position="24"/>
        <end position="106"/>
    </location>
</feature>
<dbReference type="InterPro" id="IPR008993">
    <property type="entry name" value="TIMP-like_OB-fold"/>
</dbReference>
<evidence type="ECO:0000256" key="2">
    <source>
        <dbReference type="ARBA" id="ARBA00022525"/>
    </source>
</evidence>
<dbReference type="InterPro" id="IPR001820">
    <property type="entry name" value="TIMP"/>
</dbReference>
<dbReference type="AlphaFoldDB" id="A0ABD3WE12"/>
<accession>A0ABD3WE12</accession>
<dbReference type="SUPFAM" id="SSF50242">
    <property type="entry name" value="TIMP-like"/>
    <property type="match status" value="1"/>
</dbReference>
<evidence type="ECO:0008006" key="8">
    <source>
        <dbReference type="Google" id="ProtNLM"/>
    </source>
</evidence>
<dbReference type="Pfam" id="PF00965">
    <property type="entry name" value="TIMP"/>
    <property type="match status" value="1"/>
</dbReference>
<protein>
    <recommendedName>
        <fullName evidence="8">NTR domain-containing protein</fullName>
    </recommendedName>
</protein>
<evidence type="ECO:0000256" key="1">
    <source>
        <dbReference type="ARBA" id="ARBA00004613"/>
    </source>
</evidence>
<evidence type="ECO:0000313" key="7">
    <source>
        <dbReference type="Proteomes" id="UP001634394"/>
    </source>
</evidence>
<evidence type="ECO:0000256" key="4">
    <source>
        <dbReference type="PIRSR" id="PIRSR601820-3"/>
    </source>
</evidence>
<comment type="caution">
    <text evidence="6">The sequence shown here is derived from an EMBL/GenBank/DDBJ whole genome shotgun (WGS) entry which is preliminary data.</text>
</comment>
<reference evidence="6 7" key="1">
    <citation type="submission" date="2024-11" db="EMBL/GenBank/DDBJ databases">
        <title>Chromosome-level genome assembly of the freshwater bivalve Anodonta woodiana.</title>
        <authorList>
            <person name="Chen X."/>
        </authorList>
    </citation>
    <scope>NUCLEOTIDE SEQUENCE [LARGE SCALE GENOMIC DNA]</scope>
    <source>
        <strain evidence="6">MN2024</strain>
        <tissue evidence="6">Gills</tissue>
    </source>
</reference>
<evidence type="ECO:0000313" key="6">
    <source>
        <dbReference type="EMBL" id="KAL3872164.1"/>
    </source>
</evidence>
<gene>
    <name evidence="6" type="ORF">ACJMK2_040110</name>
</gene>
<feature type="signal peptide" evidence="5">
    <location>
        <begin position="1"/>
        <end position="23"/>
    </location>
</feature>
<dbReference type="Proteomes" id="UP001634394">
    <property type="component" value="Unassembled WGS sequence"/>
</dbReference>
<organism evidence="6 7">
    <name type="scientific">Sinanodonta woodiana</name>
    <name type="common">Chinese pond mussel</name>
    <name type="synonym">Anodonta woodiana</name>
    <dbReference type="NCBI Taxonomy" id="1069815"/>
    <lineage>
        <taxon>Eukaryota</taxon>
        <taxon>Metazoa</taxon>
        <taxon>Spiralia</taxon>
        <taxon>Lophotrochozoa</taxon>
        <taxon>Mollusca</taxon>
        <taxon>Bivalvia</taxon>
        <taxon>Autobranchia</taxon>
        <taxon>Heteroconchia</taxon>
        <taxon>Palaeoheterodonta</taxon>
        <taxon>Unionida</taxon>
        <taxon>Unionoidea</taxon>
        <taxon>Unionidae</taxon>
        <taxon>Unioninae</taxon>
        <taxon>Sinanodonta</taxon>
    </lineage>
</organism>
<keyword evidence="4" id="KW-1015">Disulfide bond</keyword>
<feature type="chain" id="PRO_5044836226" description="NTR domain-containing protein" evidence="5">
    <location>
        <begin position="24"/>
        <end position="162"/>
    </location>
</feature>
<name>A0ABD3WE12_SINWO</name>
<sequence length="162" mass="18091">MEIQMMFAQCILVLIMFLHENSACKCRGMSRWEDIMCPNRDKTVVEGTVIGGQLTEALRNHNDPDDVAFCGGYTMQLEQIFKEGSNPLGVRNGTFFMVFPYSANECGSPFYGGRSYIVAGIVDRDGVLYSSTCQYISFSSDVSASSKEMDILQGRTELNCRK</sequence>
<feature type="binding site" evidence="3">
    <location>
        <position position="24"/>
    </location>
    <ligand>
        <name>Zn(2+)</name>
        <dbReference type="ChEBI" id="CHEBI:29105"/>
        <note>ligand shared with metalloproteinase partner</note>
    </ligand>
</feature>
<dbReference type="EMBL" id="JBJQND010000007">
    <property type="protein sequence ID" value="KAL3872164.1"/>
    <property type="molecule type" value="Genomic_DNA"/>
</dbReference>
<feature type="disulfide bond" evidence="4">
    <location>
        <begin position="26"/>
        <end position="133"/>
    </location>
</feature>
<comment type="subcellular location">
    <subcellularLocation>
        <location evidence="1">Secreted</location>
    </subcellularLocation>
</comment>
<dbReference type="GO" id="GO:0005576">
    <property type="term" value="C:extracellular region"/>
    <property type="evidence" value="ECO:0007669"/>
    <property type="project" value="UniProtKB-SubCell"/>
</dbReference>
<evidence type="ECO:0000256" key="5">
    <source>
        <dbReference type="SAM" id="SignalP"/>
    </source>
</evidence>